<accession>A0A2S6MVE0</accession>
<evidence type="ECO:0000313" key="1">
    <source>
        <dbReference type="EMBL" id="PPQ26322.1"/>
    </source>
</evidence>
<gene>
    <name evidence="1" type="ORF">CCS01_30320</name>
</gene>
<dbReference type="Proteomes" id="UP000239724">
    <property type="component" value="Unassembled WGS sequence"/>
</dbReference>
<dbReference type="EMBL" id="NHRY01000270">
    <property type="protein sequence ID" value="PPQ26322.1"/>
    <property type="molecule type" value="Genomic_DNA"/>
</dbReference>
<sequence>MKQTGLEVRPMFHWAPRRIEAHVKLCVLALQVQRTAEIRTGLSWARIAHLLGTLKAVRYVAERQTIVQRTKIGPELAGLLKTLGISALKQVMAMSEAAETPATS</sequence>
<keyword evidence="2" id="KW-1185">Reference proteome</keyword>
<dbReference type="AlphaFoldDB" id="A0A2S6MVE0"/>
<name>A0A2S6MVE0_RHOGL</name>
<organism evidence="1 2">
    <name type="scientific">Rhodopila globiformis</name>
    <name type="common">Rhodopseudomonas globiformis</name>
    <dbReference type="NCBI Taxonomy" id="1071"/>
    <lineage>
        <taxon>Bacteria</taxon>
        <taxon>Pseudomonadati</taxon>
        <taxon>Pseudomonadota</taxon>
        <taxon>Alphaproteobacteria</taxon>
        <taxon>Acetobacterales</taxon>
        <taxon>Acetobacteraceae</taxon>
        <taxon>Rhodopila</taxon>
    </lineage>
</organism>
<dbReference type="OrthoDB" id="3722616at2"/>
<evidence type="ECO:0000313" key="2">
    <source>
        <dbReference type="Proteomes" id="UP000239724"/>
    </source>
</evidence>
<reference evidence="1 2" key="1">
    <citation type="journal article" date="2018" name="Arch. Microbiol.">
        <title>New insights into the metabolic potential of the phototrophic purple bacterium Rhodopila globiformis DSM 161(T) from its draft genome sequence and evidence for a vanadium-dependent nitrogenase.</title>
        <authorList>
            <person name="Imhoff J.F."/>
            <person name="Rahn T."/>
            <person name="Kunzel S."/>
            <person name="Neulinger S.C."/>
        </authorList>
    </citation>
    <scope>NUCLEOTIDE SEQUENCE [LARGE SCALE GENOMIC DNA]</scope>
    <source>
        <strain evidence="1 2">DSM 161</strain>
    </source>
</reference>
<proteinExistence type="predicted"/>
<comment type="caution">
    <text evidence="1">The sequence shown here is derived from an EMBL/GenBank/DDBJ whole genome shotgun (WGS) entry which is preliminary data.</text>
</comment>
<protein>
    <submittedName>
        <fullName evidence="1">Uncharacterized protein</fullName>
    </submittedName>
</protein>